<proteinExistence type="predicted"/>
<keyword evidence="1" id="KW-1133">Transmembrane helix</keyword>
<evidence type="ECO:0000256" key="1">
    <source>
        <dbReference type="SAM" id="Phobius"/>
    </source>
</evidence>
<name>A0AA36EZV3_OCTVU</name>
<accession>A0AA36EZV3</accession>
<dbReference type="AlphaFoldDB" id="A0AA36EZV3"/>
<evidence type="ECO:0000313" key="3">
    <source>
        <dbReference type="Proteomes" id="UP001162480"/>
    </source>
</evidence>
<gene>
    <name evidence="2" type="ORF">OCTVUL_1B005233</name>
</gene>
<keyword evidence="3" id="KW-1185">Reference proteome</keyword>
<reference evidence="2" key="1">
    <citation type="submission" date="2023-08" db="EMBL/GenBank/DDBJ databases">
        <authorList>
            <person name="Alioto T."/>
            <person name="Alioto T."/>
            <person name="Gomez Garrido J."/>
        </authorList>
    </citation>
    <scope>NUCLEOTIDE SEQUENCE</scope>
</reference>
<keyword evidence="1" id="KW-0812">Transmembrane</keyword>
<organism evidence="2 3">
    <name type="scientific">Octopus vulgaris</name>
    <name type="common">Common octopus</name>
    <dbReference type="NCBI Taxonomy" id="6645"/>
    <lineage>
        <taxon>Eukaryota</taxon>
        <taxon>Metazoa</taxon>
        <taxon>Spiralia</taxon>
        <taxon>Lophotrochozoa</taxon>
        <taxon>Mollusca</taxon>
        <taxon>Cephalopoda</taxon>
        <taxon>Coleoidea</taxon>
        <taxon>Octopodiformes</taxon>
        <taxon>Octopoda</taxon>
        <taxon>Incirrata</taxon>
        <taxon>Octopodidae</taxon>
        <taxon>Octopus</taxon>
    </lineage>
</organism>
<dbReference type="EMBL" id="OX597815">
    <property type="protein sequence ID" value="CAI9718235.1"/>
    <property type="molecule type" value="Genomic_DNA"/>
</dbReference>
<evidence type="ECO:0000313" key="2">
    <source>
        <dbReference type="EMBL" id="CAI9718235.1"/>
    </source>
</evidence>
<feature type="transmembrane region" description="Helical" evidence="1">
    <location>
        <begin position="155"/>
        <end position="180"/>
    </location>
</feature>
<dbReference type="Proteomes" id="UP001162480">
    <property type="component" value="Chromosome 2"/>
</dbReference>
<feature type="transmembrane region" description="Helical" evidence="1">
    <location>
        <begin position="114"/>
        <end position="143"/>
    </location>
</feature>
<sequence length="204" mass="20877">MGCMEISGIIGKKHIDDGGGTAPWGGRYCDNDGVFIVVALDGCDDGDGGSGICNGGVEFEIFWSDICVIFTGIDDVADIVAGFGIVFGINEEVTVDDSAGGDDEADTDDEEEDIVTAVFVFVVVVVVVVAAVAVVIVYIVAVFSDGLNRGVVSDAVVVVGSVVFVVSSAVVCVDVTGAAVENLVVSKAASNDVILEVSAKLFRI</sequence>
<keyword evidence="1" id="KW-0472">Membrane</keyword>
<protein>
    <submittedName>
        <fullName evidence="2">Uncharacterized protein</fullName>
    </submittedName>
</protein>